<dbReference type="EMBL" id="BKCG01000001">
    <property type="protein sequence ID" value="GER58309.1"/>
    <property type="molecule type" value="Genomic_DNA"/>
</dbReference>
<comment type="caution">
    <text evidence="1">The sequence shown here is derived from an EMBL/GenBank/DDBJ whole genome shotgun (WGS) entry which is preliminary data.</text>
</comment>
<name>A0A5J4IM93_9FLAO</name>
<evidence type="ECO:0008006" key="3">
    <source>
        <dbReference type="Google" id="ProtNLM"/>
    </source>
</evidence>
<keyword evidence="2" id="KW-1185">Reference proteome</keyword>
<gene>
    <name evidence="1" type="ORF">ULMA_04170</name>
</gene>
<organism evidence="1 2">
    <name type="scientific">Patiriisocius marinus</name>
    <dbReference type="NCBI Taxonomy" id="1397112"/>
    <lineage>
        <taxon>Bacteria</taxon>
        <taxon>Pseudomonadati</taxon>
        <taxon>Bacteroidota</taxon>
        <taxon>Flavobacteriia</taxon>
        <taxon>Flavobacteriales</taxon>
        <taxon>Flavobacteriaceae</taxon>
        <taxon>Patiriisocius</taxon>
    </lineage>
</organism>
<dbReference type="RefSeq" id="WP_151672393.1">
    <property type="nucleotide sequence ID" value="NZ_BKCG01000001.1"/>
</dbReference>
<evidence type="ECO:0000313" key="1">
    <source>
        <dbReference type="EMBL" id="GER58309.1"/>
    </source>
</evidence>
<proteinExistence type="predicted"/>
<evidence type="ECO:0000313" key="2">
    <source>
        <dbReference type="Proteomes" id="UP000326509"/>
    </source>
</evidence>
<dbReference type="OrthoDB" id="708275at2"/>
<dbReference type="AlphaFoldDB" id="A0A5J4IM93"/>
<dbReference type="PROSITE" id="PS51257">
    <property type="entry name" value="PROKAR_LIPOPROTEIN"/>
    <property type="match status" value="1"/>
</dbReference>
<accession>A0A5J4IM93</accession>
<sequence length="133" mass="14911">MKYLFIILITTLISCTKDSNEIDTIDIPLVGVWELNETLISDGGLGGDWFEVPLEDRAALIFNSDSTFTFGDGTLECNNGAFNLEEGILVFMPTSNSCGTVTYGFVQETNDEFTMFDQTCTEICAFRYIRRLQ</sequence>
<protein>
    <recommendedName>
        <fullName evidence="3">Lipocalin-like domain-containing protein</fullName>
    </recommendedName>
</protein>
<dbReference type="Proteomes" id="UP000326509">
    <property type="component" value="Unassembled WGS sequence"/>
</dbReference>
<reference evidence="1 2" key="1">
    <citation type="submission" date="2019-08" db="EMBL/GenBank/DDBJ databases">
        <title>Draft genome sequence of Ulvibacter marinus type strain NBRC 109484.</title>
        <authorList>
            <person name="Kawano K."/>
            <person name="Ushijima N."/>
            <person name="Kihara M."/>
            <person name="Itoh H."/>
        </authorList>
    </citation>
    <scope>NUCLEOTIDE SEQUENCE [LARGE SCALE GENOMIC DNA]</scope>
    <source>
        <strain evidence="1 2">NBRC 109484</strain>
    </source>
</reference>